<protein>
    <submittedName>
        <fullName evidence="2">Uncharacterized protein</fullName>
    </submittedName>
</protein>
<dbReference type="Proteomes" id="UP000324222">
    <property type="component" value="Unassembled WGS sequence"/>
</dbReference>
<proteinExistence type="predicted"/>
<feature type="region of interest" description="Disordered" evidence="1">
    <location>
        <begin position="99"/>
        <end position="118"/>
    </location>
</feature>
<sequence length="175" mass="19627">MHLLAACNLSAYLLDLVEQLFEAVHMMLNDTCRDLTYVITNLRAWRREAYLGRLRPSFSQDRLQEALQSSKSNADRMLHEAALRALARPHPALGLVERGPWPSTTTAVRPSATPTQRPPIAVCARDSRALTLLVPVGKDVDRRTSPFRSDNLPYRGAVAGCLAHRWEWLKIGAET</sequence>
<evidence type="ECO:0000313" key="2">
    <source>
        <dbReference type="EMBL" id="MPC24917.1"/>
    </source>
</evidence>
<gene>
    <name evidence="2" type="ORF">E2C01_018010</name>
</gene>
<comment type="caution">
    <text evidence="2">The sequence shown here is derived from an EMBL/GenBank/DDBJ whole genome shotgun (WGS) entry which is preliminary data.</text>
</comment>
<reference evidence="2 3" key="1">
    <citation type="submission" date="2019-05" db="EMBL/GenBank/DDBJ databases">
        <title>Another draft genome of Portunus trituberculatus and its Hox gene families provides insights of decapod evolution.</title>
        <authorList>
            <person name="Jeong J.-H."/>
            <person name="Song I."/>
            <person name="Kim S."/>
            <person name="Choi T."/>
            <person name="Kim D."/>
            <person name="Ryu S."/>
            <person name="Kim W."/>
        </authorList>
    </citation>
    <scope>NUCLEOTIDE SEQUENCE [LARGE SCALE GENOMIC DNA]</scope>
    <source>
        <tissue evidence="2">Muscle</tissue>
    </source>
</reference>
<keyword evidence="3" id="KW-1185">Reference proteome</keyword>
<evidence type="ECO:0000256" key="1">
    <source>
        <dbReference type="SAM" id="MobiDB-lite"/>
    </source>
</evidence>
<name>A0A5B7DV22_PORTR</name>
<accession>A0A5B7DV22</accession>
<evidence type="ECO:0000313" key="3">
    <source>
        <dbReference type="Proteomes" id="UP000324222"/>
    </source>
</evidence>
<organism evidence="2 3">
    <name type="scientific">Portunus trituberculatus</name>
    <name type="common">Swimming crab</name>
    <name type="synonym">Neptunus trituberculatus</name>
    <dbReference type="NCBI Taxonomy" id="210409"/>
    <lineage>
        <taxon>Eukaryota</taxon>
        <taxon>Metazoa</taxon>
        <taxon>Ecdysozoa</taxon>
        <taxon>Arthropoda</taxon>
        <taxon>Crustacea</taxon>
        <taxon>Multicrustacea</taxon>
        <taxon>Malacostraca</taxon>
        <taxon>Eumalacostraca</taxon>
        <taxon>Eucarida</taxon>
        <taxon>Decapoda</taxon>
        <taxon>Pleocyemata</taxon>
        <taxon>Brachyura</taxon>
        <taxon>Eubrachyura</taxon>
        <taxon>Portunoidea</taxon>
        <taxon>Portunidae</taxon>
        <taxon>Portuninae</taxon>
        <taxon>Portunus</taxon>
    </lineage>
</organism>
<dbReference type="AlphaFoldDB" id="A0A5B7DV22"/>
<dbReference type="EMBL" id="VSRR010001390">
    <property type="protein sequence ID" value="MPC24917.1"/>
    <property type="molecule type" value="Genomic_DNA"/>
</dbReference>
<feature type="compositionally biased region" description="Polar residues" evidence="1">
    <location>
        <begin position="102"/>
        <end position="115"/>
    </location>
</feature>